<evidence type="ECO:0000313" key="4">
    <source>
        <dbReference type="Proteomes" id="UP000692954"/>
    </source>
</evidence>
<evidence type="ECO:0000259" key="2">
    <source>
        <dbReference type="Pfam" id="PF01926"/>
    </source>
</evidence>
<dbReference type="AlphaFoldDB" id="A0A8S1P2Z7"/>
<reference evidence="3" key="1">
    <citation type="submission" date="2021-01" db="EMBL/GenBank/DDBJ databases">
        <authorList>
            <consortium name="Genoscope - CEA"/>
            <person name="William W."/>
        </authorList>
    </citation>
    <scope>NUCLEOTIDE SEQUENCE</scope>
</reference>
<proteinExistence type="predicted"/>
<dbReference type="InterPro" id="IPR006073">
    <property type="entry name" value="GTP-bd"/>
</dbReference>
<accession>A0A8S1P2Z7</accession>
<gene>
    <name evidence="3" type="ORF">PSON_ATCC_30995.1.T0680097</name>
</gene>
<keyword evidence="1" id="KW-0175">Coiled coil</keyword>
<evidence type="ECO:0000256" key="1">
    <source>
        <dbReference type="SAM" id="Coils"/>
    </source>
</evidence>
<sequence>MSQLRVVLLGILGHGKTFLFNKIALTNEPASFGGESNTKQIVIGQAAYGQFEIVDTPGFEALEDKLLHAAGVIAALAQGDVNRILIVVKCERTDIMINNLKKIIAPIQRYQDLITIIVSHWDQQQQSIIEKYKILEYQQKQELQAKEQIESAMQKHFKVCSFIYTTKNNEPKYITQLITDIILKSRFAQIKLLESEIYSQFDLLNLDVAYQTELDKSITKIKNGFRKIQISFLKFIESLKLDDPNLIDKLHCLSLGIKDIANEFVEKFEKQYGDYMNEIYDKDGVNVRYLYHIYLKKELRLDIEKVIQKTQEKMKQSQNHCYNWIRQCPYCGLVWIKVIGCDTETTCGNRVNSSFDKLLWQNYNDNSYKLIVKNDSVDFDFEIEQEKRDKNKLAIIQNQNIVWILYDSLNNDVLLNNIFSQSNKHFFLKRIIRQYLYDNFENQSFSDLETNMNEAQLQIMINDIKMLINQENNQQNSFGCGRIIVWKDLPPLSGSLLKELLTQELIDYFNDQKQLLQDEANDIAKEMEKAYKDLVNQAINEQMKNIRVIPKQQSQILNLNNIEQQENEQYDGKIQQNYQNLVVKTKEKQINIKRKYSIKMMTDTNLFSDDETIDTKRIEQLKTQ</sequence>
<organism evidence="3 4">
    <name type="scientific">Paramecium sonneborni</name>
    <dbReference type="NCBI Taxonomy" id="65129"/>
    <lineage>
        <taxon>Eukaryota</taxon>
        <taxon>Sar</taxon>
        <taxon>Alveolata</taxon>
        <taxon>Ciliophora</taxon>
        <taxon>Intramacronucleata</taxon>
        <taxon>Oligohymenophorea</taxon>
        <taxon>Peniculida</taxon>
        <taxon>Parameciidae</taxon>
        <taxon>Paramecium</taxon>
    </lineage>
</organism>
<dbReference type="EMBL" id="CAJJDN010000068">
    <property type="protein sequence ID" value="CAD8097347.1"/>
    <property type="molecule type" value="Genomic_DNA"/>
</dbReference>
<dbReference type="OrthoDB" id="8954335at2759"/>
<dbReference type="Pfam" id="PF01926">
    <property type="entry name" value="MMR_HSR1"/>
    <property type="match status" value="1"/>
</dbReference>
<keyword evidence="4" id="KW-1185">Reference proteome</keyword>
<feature type="coiled-coil region" evidence="1">
    <location>
        <begin position="513"/>
        <end position="544"/>
    </location>
</feature>
<evidence type="ECO:0000313" key="3">
    <source>
        <dbReference type="EMBL" id="CAD8097347.1"/>
    </source>
</evidence>
<dbReference type="GO" id="GO:0005525">
    <property type="term" value="F:GTP binding"/>
    <property type="evidence" value="ECO:0007669"/>
    <property type="project" value="InterPro"/>
</dbReference>
<comment type="caution">
    <text evidence="3">The sequence shown here is derived from an EMBL/GenBank/DDBJ whole genome shotgun (WGS) entry which is preliminary data.</text>
</comment>
<name>A0A8S1P2Z7_9CILI</name>
<feature type="domain" description="G" evidence="2">
    <location>
        <begin position="5"/>
        <end position="104"/>
    </location>
</feature>
<protein>
    <recommendedName>
        <fullName evidence="2">G domain-containing protein</fullName>
    </recommendedName>
</protein>
<dbReference type="Proteomes" id="UP000692954">
    <property type="component" value="Unassembled WGS sequence"/>
</dbReference>